<dbReference type="AlphaFoldDB" id="A0A0U3CF04"/>
<dbReference type="PANTHER" id="PTHR45793:SF5">
    <property type="entry name" value="HOMEOTIC PROTEIN OCELLILESS"/>
    <property type="match status" value="1"/>
</dbReference>
<dbReference type="InterPro" id="IPR009057">
    <property type="entry name" value="Homeodomain-like_sf"/>
</dbReference>
<keyword evidence="2" id="KW-0217">Developmental protein</keyword>
<feature type="domain" description="Homeobox" evidence="10">
    <location>
        <begin position="83"/>
        <end position="143"/>
    </location>
</feature>
<sequence>MMAYMKSDGSYGALNGLGGMTGGGPNSQSQAMAYLKSSQSQLHTNPYSAVNSVNGMGLSTSSDLIHGNGYGNSSFFSSVPAPRKQRRERTTFTRAQLDHLEQLFMNTRYPDIFMREEAAMKIGLPEPRVQVWFKNRRAKVRQQGQQQHAAGNAAASQKSRPKKSKSPTSGNNTSSSSTTNHNHNHNPSNGSASSTPVSGSSGTAAASPAAPSSACKTEDHAHHHNSSPSPAYHHNSKGGHAHSSSASPVLAKFESGSGIWNPADMNNCVVQRANGQNGQSGYQTAIQSGKCLPMDTAGQWATATAPAVVNHHHYGANPYYSHHHGHGMAMEYLPMQAAAGHQMPEQMSRLQISQQHFNHMAGHHPAAQGHFTAMGHGLPVGRNGVQAFSAGEMDHYAASAWRT</sequence>
<evidence type="ECO:0000256" key="8">
    <source>
        <dbReference type="RuleBase" id="RU000682"/>
    </source>
</evidence>
<evidence type="ECO:0000256" key="9">
    <source>
        <dbReference type="SAM" id="MobiDB-lite"/>
    </source>
</evidence>
<keyword evidence="3" id="KW-0524">Neurogenesis</keyword>
<evidence type="ECO:0000256" key="6">
    <source>
        <dbReference type="ARBA" id="ARBA00023242"/>
    </source>
</evidence>
<name>A0A0U3CF04_HYPDU</name>
<evidence type="ECO:0000256" key="4">
    <source>
        <dbReference type="ARBA" id="ARBA00023125"/>
    </source>
</evidence>
<accession>A0A0U3CF04</accession>
<evidence type="ECO:0000259" key="10">
    <source>
        <dbReference type="PROSITE" id="PS50071"/>
    </source>
</evidence>
<evidence type="ECO:0000256" key="5">
    <source>
        <dbReference type="ARBA" id="ARBA00023155"/>
    </source>
</evidence>
<protein>
    <submittedName>
        <fullName evidence="11">Orthodenticle</fullName>
    </submittedName>
</protein>
<evidence type="ECO:0000313" key="11">
    <source>
        <dbReference type="EMBL" id="ALT32057.1"/>
    </source>
</evidence>
<proteinExistence type="evidence at transcript level"/>
<evidence type="ECO:0000256" key="3">
    <source>
        <dbReference type="ARBA" id="ARBA00022902"/>
    </source>
</evidence>
<feature type="compositionally biased region" description="Low complexity" evidence="9">
    <location>
        <begin position="166"/>
        <end position="214"/>
    </location>
</feature>
<dbReference type="FunFam" id="1.10.10.60:FF:000068">
    <property type="entry name" value="Orthodenticle homeobox 1"/>
    <property type="match status" value="1"/>
</dbReference>
<feature type="DNA-binding region" description="Homeobox" evidence="7">
    <location>
        <begin position="85"/>
        <end position="144"/>
    </location>
</feature>
<dbReference type="GO" id="GO:0000981">
    <property type="term" value="F:DNA-binding transcription factor activity, RNA polymerase II-specific"/>
    <property type="evidence" value="ECO:0007669"/>
    <property type="project" value="TreeGrafter"/>
</dbReference>
<dbReference type="InterPro" id="IPR001356">
    <property type="entry name" value="HD"/>
</dbReference>
<dbReference type="EMBL" id="KT991402">
    <property type="protein sequence ID" value="ALT32057.1"/>
    <property type="molecule type" value="mRNA"/>
</dbReference>
<reference evidence="11" key="1">
    <citation type="journal article" date="2016" name="Curr. Biol.">
        <title>The Compact Body Plan of Tardigrades Evolved by the Loss of a Large Body Region.</title>
        <authorList>
            <person name="Smith F.W."/>
            <person name="Boothby T.C."/>
            <person name="Giovannini I."/>
            <person name="Rebecchi L."/>
            <person name="Jockusch E.L."/>
            <person name="Goldstein B."/>
        </authorList>
    </citation>
    <scope>NUCLEOTIDE SEQUENCE</scope>
</reference>
<keyword evidence="6 7" id="KW-0539">Nucleus</keyword>
<feature type="compositionally biased region" description="Low complexity" evidence="9">
    <location>
        <begin position="141"/>
        <end position="158"/>
    </location>
</feature>
<dbReference type="SUPFAM" id="SSF46689">
    <property type="entry name" value="Homeodomain-like"/>
    <property type="match status" value="1"/>
</dbReference>
<dbReference type="PANTHER" id="PTHR45793">
    <property type="entry name" value="HOMEOBOX PROTEIN"/>
    <property type="match status" value="1"/>
</dbReference>
<dbReference type="PROSITE" id="PS50071">
    <property type="entry name" value="HOMEOBOX_2"/>
    <property type="match status" value="1"/>
</dbReference>
<keyword evidence="4 7" id="KW-0238">DNA-binding</keyword>
<dbReference type="GO" id="GO:0007399">
    <property type="term" value="P:nervous system development"/>
    <property type="evidence" value="ECO:0007669"/>
    <property type="project" value="UniProtKB-KW"/>
</dbReference>
<dbReference type="SMART" id="SM00389">
    <property type="entry name" value="HOX"/>
    <property type="match status" value="1"/>
</dbReference>
<dbReference type="GO" id="GO:0045944">
    <property type="term" value="P:positive regulation of transcription by RNA polymerase II"/>
    <property type="evidence" value="ECO:0007669"/>
    <property type="project" value="UniProtKB-ARBA"/>
</dbReference>
<dbReference type="GO" id="GO:0000978">
    <property type="term" value="F:RNA polymerase II cis-regulatory region sequence-specific DNA binding"/>
    <property type="evidence" value="ECO:0007669"/>
    <property type="project" value="TreeGrafter"/>
</dbReference>
<comment type="subcellular location">
    <subcellularLocation>
        <location evidence="1 7 8">Nucleus</location>
    </subcellularLocation>
</comment>
<evidence type="ECO:0000256" key="7">
    <source>
        <dbReference type="PROSITE-ProRule" id="PRU00108"/>
    </source>
</evidence>
<dbReference type="Pfam" id="PF00046">
    <property type="entry name" value="Homeodomain"/>
    <property type="match status" value="1"/>
</dbReference>
<evidence type="ECO:0000256" key="2">
    <source>
        <dbReference type="ARBA" id="ARBA00022473"/>
    </source>
</evidence>
<dbReference type="CDD" id="cd00086">
    <property type="entry name" value="homeodomain"/>
    <property type="match status" value="1"/>
</dbReference>
<organism evidence="11">
    <name type="scientific">Hypsibius dujardini</name>
    <name type="common">Water bear</name>
    <name type="synonym">Macrobiotus dujardini</name>
    <dbReference type="NCBI Taxonomy" id="232323"/>
    <lineage>
        <taxon>Eukaryota</taxon>
        <taxon>Metazoa</taxon>
        <taxon>Ecdysozoa</taxon>
        <taxon>Tardigrada</taxon>
        <taxon>Eutardigrada</taxon>
        <taxon>Parachela</taxon>
        <taxon>Hypsibioidea</taxon>
        <taxon>Hypsibiidae</taxon>
        <taxon>Hypsibius</taxon>
    </lineage>
</organism>
<dbReference type="Gene3D" id="1.10.10.60">
    <property type="entry name" value="Homeodomain-like"/>
    <property type="match status" value="1"/>
</dbReference>
<dbReference type="GO" id="GO:0005634">
    <property type="term" value="C:nucleus"/>
    <property type="evidence" value="ECO:0007669"/>
    <property type="project" value="UniProtKB-SubCell"/>
</dbReference>
<feature type="region of interest" description="Disordered" evidence="9">
    <location>
        <begin position="137"/>
        <end position="248"/>
    </location>
</feature>
<keyword evidence="5 7" id="KW-0371">Homeobox</keyword>
<evidence type="ECO:0000256" key="1">
    <source>
        <dbReference type="ARBA" id="ARBA00004123"/>
    </source>
</evidence>